<accession>A0A037ZFQ0</accession>
<evidence type="ECO:0000313" key="2">
    <source>
        <dbReference type="EMBL" id="KAJ54948.1"/>
    </source>
</evidence>
<keyword evidence="1" id="KW-0812">Transmembrane</keyword>
<dbReference type="OrthoDB" id="4945139at2"/>
<dbReference type="EMBL" id="JFKE01000005">
    <property type="protein sequence ID" value="KAJ54948.1"/>
    <property type="molecule type" value="Genomic_DNA"/>
</dbReference>
<dbReference type="AlphaFoldDB" id="A0A037ZFQ0"/>
<name>A0A037ZFQ0_9RHOB</name>
<sequence>MSQRVSGKAVAFMMLGVIVVLIGLHITARTCFAAQACETSFPVLFNYGFYFDLNKEQNIPTWFSIFQLALTACLLAIGAFSAQGRGERALPWFGLTLIFLYIGLDEMTDFHGYWAPGDVPDLGFEFGHEGFNWVYGGLVVVAIVGLLYLRWLISIERTFRWQVILAGTVYVTGALFFEALGGIVADENFSSATYIVMSTFEESFELIGITIFLYAIITYFGRHGVQVRFD</sequence>
<feature type="transmembrane region" description="Helical" evidence="1">
    <location>
        <begin position="133"/>
        <end position="151"/>
    </location>
</feature>
<gene>
    <name evidence="2" type="ORF">ACMU_14395</name>
</gene>
<keyword evidence="1" id="KW-1133">Transmembrane helix</keyword>
<keyword evidence="1" id="KW-0472">Membrane</keyword>
<keyword evidence="3" id="KW-1185">Reference proteome</keyword>
<evidence type="ECO:0000313" key="3">
    <source>
        <dbReference type="Proteomes" id="UP000026249"/>
    </source>
</evidence>
<organism evidence="2 3">
    <name type="scientific">Actibacterium mucosum KCTC 23349</name>
    <dbReference type="NCBI Taxonomy" id="1454373"/>
    <lineage>
        <taxon>Bacteria</taxon>
        <taxon>Pseudomonadati</taxon>
        <taxon>Pseudomonadota</taxon>
        <taxon>Alphaproteobacteria</taxon>
        <taxon>Rhodobacterales</taxon>
        <taxon>Roseobacteraceae</taxon>
        <taxon>Actibacterium</taxon>
    </lineage>
</organism>
<proteinExistence type="predicted"/>
<feature type="transmembrane region" description="Helical" evidence="1">
    <location>
        <begin position="89"/>
        <end position="104"/>
    </location>
</feature>
<dbReference type="RefSeq" id="WP_035260071.1">
    <property type="nucleotide sequence ID" value="NZ_JFKE01000005.1"/>
</dbReference>
<feature type="transmembrane region" description="Helical" evidence="1">
    <location>
        <begin position="163"/>
        <end position="184"/>
    </location>
</feature>
<protein>
    <submittedName>
        <fullName evidence="2">Uncharacterized protein</fullName>
    </submittedName>
</protein>
<feature type="transmembrane region" description="Helical" evidence="1">
    <location>
        <begin position="59"/>
        <end position="82"/>
    </location>
</feature>
<evidence type="ECO:0000256" key="1">
    <source>
        <dbReference type="SAM" id="Phobius"/>
    </source>
</evidence>
<feature type="transmembrane region" description="Helical" evidence="1">
    <location>
        <begin position="204"/>
        <end position="221"/>
    </location>
</feature>
<dbReference type="Proteomes" id="UP000026249">
    <property type="component" value="Unassembled WGS sequence"/>
</dbReference>
<reference evidence="2 3" key="1">
    <citation type="submission" date="2014-03" db="EMBL/GenBank/DDBJ databases">
        <title>Draft Genome Sequence of Actibacterium mucosum KCTC 23349, a Marine Alphaproteobacterium with Complex Ionic Requirements Isolated from Mediterranean Seawater at Malvarrosa Beach, Valencia, Spain.</title>
        <authorList>
            <person name="Arahal D.R."/>
            <person name="Shao Z."/>
            <person name="Lai Q."/>
            <person name="Pujalte M.J."/>
        </authorList>
    </citation>
    <scope>NUCLEOTIDE SEQUENCE [LARGE SCALE GENOMIC DNA]</scope>
    <source>
        <strain evidence="2 3">KCTC 23349</strain>
    </source>
</reference>
<comment type="caution">
    <text evidence="2">The sequence shown here is derived from an EMBL/GenBank/DDBJ whole genome shotgun (WGS) entry which is preliminary data.</text>
</comment>